<organism evidence="2 3">
    <name type="scientific">Tetradesmus obliquus</name>
    <name type="common">Green alga</name>
    <name type="synonym">Acutodesmus obliquus</name>
    <dbReference type="NCBI Taxonomy" id="3088"/>
    <lineage>
        <taxon>Eukaryota</taxon>
        <taxon>Viridiplantae</taxon>
        <taxon>Chlorophyta</taxon>
        <taxon>core chlorophytes</taxon>
        <taxon>Chlorophyceae</taxon>
        <taxon>CS clade</taxon>
        <taxon>Sphaeropleales</taxon>
        <taxon>Scenedesmaceae</taxon>
        <taxon>Tetradesmus</taxon>
    </lineage>
</organism>
<evidence type="ECO:0000256" key="1">
    <source>
        <dbReference type="SAM" id="MobiDB-lite"/>
    </source>
</evidence>
<accession>A0ABY8U0R7</accession>
<sequence>MDMEEPSNTPVVTDVPSGSSGIATVPVTVPPTELPSPRVNQLSSSPSSPASNVLGSSASVPASNLAGSISSSAGSNSCPDGSPQVRCLADPCAASPCLKGTLCVSNYCGGCNTQCVCPDGSSPVNCFIDPCATKTCQAGQQCVSDYCGGCTAKCVASPSNITGNSISGPSNPDGTTGPNAPSQAEQCPADKPLVDCNFNPCDNVECPGSKVCKPTYCGTCGYNCEARTSNSTCPYNACSRVRCEQSAYKTMCQADPESCDYRCVALPPPLCKAGAGYSVTQRRCMPCKAGRVSSGGSNVCAACAVDHYPSRDRTSCLPCPPGYGTDGQIGLSRCNKVNSLIGARGLLSECPLYVQAVQQLSSNDVEGCTKDINRALYLKTEGNKSHLAGCFRQAACTYSDSLAGKVLFRRGRARLLLQQYAAAAEDAQAAAAAAQQAGGHKPGGPECGRPWARLLPEHARLASRCVAAAAAAAAVRCKKDQQEEQQQQQQQQQGVLSEQQQHQV</sequence>
<dbReference type="EMBL" id="CP126213">
    <property type="protein sequence ID" value="WIA15041.1"/>
    <property type="molecule type" value="Genomic_DNA"/>
</dbReference>
<evidence type="ECO:0000313" key="3">
    <source>
        <dbReference type="Proteomes" id="UP001244341"/>
    </source>
</evidence>
<feature type="region of interest" description="Disordered" evidence="1">
    <location>
        <begin position="1"/>
        <end position="56"/>
    </location>
</feature>
<dbReference type="Proteomes" id="UP001244341">
    <property type="component" value="Chromosome 6b"/>
</dbReference>
<evidence type="ECO:0000313" key="2">
    <source>
        <dbReference type="EMBL" id="WIA15041.1"/>
    </source>
</evidence>
<protein>
    <recommendedName>
        <fullName evidence="4">TNFR-Cys domain-containing protein</fullName>
    </recommendedName>
</protein>
<gene>
    <name evidence="2" type="ORF">OEZ85_001742</name>
</gene>
<name>A0ABY8U0R7_TETOB</name>
<feature type="compositionally biased region" description="Polar residues" evidence="1">
    <location>
        <begin position="1"/>
        <end position="22"/>
    </location>
</feature>
<evidence type="ECO:0008006" key="4">
    <source>
        <dbReference type="Google" id="ProtNLM"/>
    </source>
</evidence>
<feature type="compositionally biased region" description="Low complexity" evidence="1">
    <location>
        <begin position="39"/>
        <end position="56"/>
    </location>
</feature>
<feature type="region of interest" description="Disordered" evidence="1">
    <location>
        <begin position="165"/>
        <end position="186"/>
    </location>
</feature>
<proteinExistence type="predicted"/>
<keyword evidence="3" id="KW-1185">Reference proteome</keyword>
<feature type="compositionally biased region" description="Polar residues" evidence="1">
    <location>
        <begin position="165"/>
        <end position="185"/>
    </location>
</feature>
<feature type="region of interest" description="Disordered" evidence="1">
    <location>
        <begin position="478"/>
        <end position="504"/>
    </location>
</feature>
<reference evidence="2 3" key="1">
    <citation type="submission" date="2023-05" db="EMBL/GenBank/DDBJ databases">
        <title>A 100% complete, gapless, phased diploid assembly of the Scenedesmus obliquus UTEX 3031 genome.</title>
        <authorList>
            <person name="Biondi T.C."/>
            <person name="Hanschen E.R."/>
            <person name="Kwon T."/>
            <person name="Eng W."/>
            <person name="Kruse C.P.S."/>
            <person name="Koehler S.I."/>
            <person name="Kunde Y."/>
            <person name="Gleasner C.D."/>
            <person name="You Mak K.T."/>
            <person name="Polle J."/>
            <person name="Hovde B.T."/>
            <person name="Starkenburg S.R."/>
        </authorList>
    </citation>
    <scope>NUCLEOTIDE SEQUENCE [LARGE SCALE GENOMIC DNA]</scope>
    <source>
        <strain evidence="2 3">DOE0152z</strain>
    </source>
</reference>
<feature type="compositionally biased region" description="Low complexity" evidence="1">
    <location>
        <begin position="484"/>
        <end position="504"/>
    </location>
</feature>